<sequence length="122" mass="13925">MDVVIELTDEALGNRISGKFSRKDVFDLEFSRDDVARTGQDLFARFGFNRLAVVIEEVLRIPPRRALVEIRVAELPFEPIVIRVSLRDRIESFDDGLGIDRRCRVNVVSESNESSSTRVRTS</sequence>
<reference evidence="1 2" key="1">
    <citation type="journal article" date="2014" name="PLoS Genet.">
        <title>Phylogenetically driven sequencing of extremely halophilic archaea reveals strategies for static and dynamic osmo-response.</title>
        <authorList>
            <person name="Becker E.A."/>
            <person name="Seitzer P.M."/>
            <person name="Tritt A."/>
            <person name="Larsen D."/>
            <person name="Krusor M."/>
            <person name="Yao A.I."/>
            <person name="Wu D."/>
            <person name="Madern D."/>
            <person name="Eisen J.A."/>
            <person name="Darling A.E."/>
            <person name="Facciotti M.T."/>
        </authorList>
    </citation>
    <scope>NUCLEOTIDE SEQUENCE [LARGE SCALE GENOMIC DNA]</scope>
    <source>
        <strain evidence="1 2">DSM 19288</strain>
    </source>
</reference>
<dbReference type="Proteomes" id="UP000011586">
    <property type="component" value="Unassembled WGS sequence"/>
</dbReference>
<dbReference type="EMBL" id="AOJK01000014">
    <property type="protein sequence ID" value="ELZ47425.1"/>
    <property type="molecule type" value="Genomic_DNA"/>
</dbReference>
<protein>
    <submittedName>
        <fullName evidence="1">Uncharacterized protein</fullName>
    </submittedName>
</protein>
<gene>
    <name evidence="1" type="ORF">C463_02661</name>
</gene>
<evidence type="ECO:0000313" key="1">
    <source>
        <dbReference type="EMBL" id="ELZ47425.1"/>
    </source>
</evidence>
<dbReference type="AlphaFoldDB" id="M0EI42"/>
<organism evidence="1 2">
    <name type="scientific">Halorubrum californiense DSM 19288</name>
    <dbReference type="NCBI Taxonomy" id="1227465"/>
    <lineage>
        <taxon>Archaea</taxon>
        <taxon>Methanobacteriati</taxon>
        <taxon>Methanobacteriota</taxon>
        <taxon>Stenosarchaea group</taxon>
        <taxon>Halobacteria</taxon>
        <taxon>Halobacteriales</taxon>
        <taxon>Haloferacaceae</taxon>
        <taxon>Halorubrum</taxon>
    </lineage>
</organism>
<comment type="caution">
    <text evidence="1">The sequence shown here is derived from an EMBL/GenBank/DDBJ whole genome shotgun (WGS) entry which is preliminary data.</text>
</comment>
<name>M0EI42_9EURY</name>
<proteinExistence type="predicted"/>
<accession>M0EI42</accession>
<evidence type="ECO:0000313" key="2">
    <source>
        <dbReference type="Proteomes" id="UP000011586"/>
    </source>
</evidence>
<keyword evidence="2" id="KW-1185">Reference proteome</keyword>